<feature type="compositionally biased region" description="Low complexity" evidence="11">
    <location>
        <begin position="30"/>
        <end position="39"/>
    </location>
</feature>
<dbReference type="InterPro" id="IPR016181">
    <property type="entry name" value="Acyl_CoA_acyltransferase"/>
</dbReference>
<comment type="catalytic activity">
    <reaction evidence="7">
        <text>L-lysyl-[protein] + acetyl-CoA = N(6)-acetyl-L-lysyl-[protein] + CoA + H(+)</text>
        <dbReference type="Rhea" id="RHEA:45948"/>
        <dbReference type="Rhea" id="RHEA-COMP:9752"/>
        <dbReference type="Rhea" id="RHEA-COMP:10731"/>
        <dbReference type="ChEBI" id="CHEBI:15378"/>
        <dbReference type="ChEBI" id="CHEBI:29969"/>
        <dbReference type="ChEBI" id="CHEBI:57287"/>
        <dbReference type="ChEBI" id="CHEBI:57288"/>
        <dbReference type="ChEBI" id="CHEBI:61930"/>
    </reaction>
    <physiologicalReaction direction="left-to-right" evidence="7">
        <dbReference type="Rhea" id="RHEA:45949"/>
    </physiologicalReaction>
</comment>
<keyword evidence="6" id="KW-0804">Transcription</keyword>
<comment type="catalytic activity">
    <reaction evidence="10">
        <text>L-lysyl-[protein] + acetyl-CoA = N(6)-acetyl-L-lysyl-[protein] + CoA + H(+)</text>
        <dbReference type="Rhea" id="RHEA:45948"/>
        <dbReference type="Rhea" id="RHEA-COMP:9752"/>
        <dbReference type="Rhea" id="RHEA-COMP:10731"/>
        <dbReference type="ChEBI" id="CHEBI:15378"/>
        <dbReference type="ChEBI" id="CHEBI:29969"/>
        <dbReference type="ChEBI" id="CHEBI:57287"/>
        <dbReference type="ChEBI" id="CHEBI:57288"/>
        <dbReference type="ChEBI" id="CHEBI:61930"/>
        <dbReference type="EC" id="2.3.1.48"/>
    </reaction>
</comment>
<dbReference type="GO" id="GO:0045815">
    <property type="term" value="P:transcription initiation-coupled chromatin remodeling"/>
    <property type="evidence" value="ECO:0007669"/>
    <property type="project" value="Ensembl"/>
</dbReference>
<feature type="region of interest" description="Disordered" evidence="11">
    <location>
        <begin position="1"/>
        <end position="48"/>
    </location>
</feature>
<evidence type="ECO:0000313" key="14">
    <source>
        <dbReference type="Proteomes" id="UP000694392"/>
    </source>
</evidence>
<protein>
    <recommendedName>
        <fullName evidence="10">Histone acetyltransferase</fullName>
        <ecNumber evidence="10">2.3.1.48</ecNumber>
    </recommendedName>
</protein>
<dbReference type="GO" id="GO:0043996">
    <property type="term" value="F:histone H4K8 acetyltransferase activity"/>
    <property type="evidence" value="ECO:0007669"/>
    <property type="project" value="Ensembl"/>
</dbReference>
<evidence type="ECO:0000256" key="2">
    <source>
        <dbReference type="ARBA" id="ARBA00022679"/>
    </source>
</evidence>
<reference evidence="13" key="1">
    <citation type="submission" date="2025-08" db="UniProtKB">
        <authorList>
            <consortium name="Ensembl"/>
        </authorList>
    </citation>
    <scope>IDENTIFICATION</scope>
</reference>
<sequence length="391" mass="43475">MAAALGETGGGGASPAGPEPSPRGGDQEAPGEMGPGSSAPSPPPTREAEVAVEIGETYLCRRGDGTWHSAEVIQSRLNEQEAREEYYVHYVGFNRRLDEWVDKNRLALTKTVKDAVQKNTDQYMNELSEQPERKITRNQKRKHDEINHVQKTYAEMDPTTAALEKEHEAVSECQPWARSLSQLIGPYGQCQWRQPPGKEIYRKNNISVYEVDGKDHKVRPCPSPTTTPSISYPFTGSPPACVLSPEKESPDGNNVACILTLPPYQRRGYGKFLIAFSYELSKLESTVGSPEKPLSDLGKLSYRSYWSWVLLEILRDFRGTLSIKDLSATLGSALTARRKHLLLRPLVPHWGQGSIPPHPLFTLSPPLSPTVDSLCLKWAPPKHKQAKISKK</sequence>
<feature type="active site" description="Proton donor/acceptor" evidence="9">
    <location>
        <position position="291"/>
    </location>
</feature>
<keyword evidence="14" id="KW-1185">Reference proteome</keyword>
<dbReference type="GO" id="GO:0060261">
    <property type="term" value="P:positive regulation of transcription initiation by RNA polymerase II"/>
    <property type="evidence" value="ECO:0007669"/>
    <property type="project" value="Ensembl"/>
</dbReference>
<dbReference type="GO" id="GO:0030099">
    <property type="term" value="P:myeloid cell differentiation"/>
    <property type="evidence" value="ECO:0007669"/>
    <property type="project" value="Ensembl"/>
</dbReference>
<evidence type="ECO:0000256" key="6">
    <source>
        <dbReference type="ARBA" id="ARBA00023163"/>
    </source>
</evidence>
<name>A0A8D0L2H3_SPHPU</name>
<evidence type="ECO:0000256" key="9">
    <source>
        <dbReference type="PIRSR" id="PIRSR602717-51"/>
    </source>
</evidence>
<dbReference type="GO" id="GO:0010506">
    <property type="term" value="P:regulation of autophagy"/>
    <property type="evidence" value="ECO:0007669"/>
    <property type="project" value="Ensembl"/>
</dbReference>
<dbReference type="Gene3D" id="2.30.30.140">
    <property type="match status" value="1"/>
</dbReference>
<dbReference type="SMART" id="SM00298">
    <property type="entry name" value="CHROMO"/>
    <property type="match status" value="1"/>
</dbReference>
<dbReference type="InterPro" id="IPR016197">
    <property type="entry name" value="Chromo-like_dom_sf"/>
</dbReference>
<dbReference type="GO" id="GO:0005739">
    <property type="term" value="C:mitochondrion"/>
    <property type="evidence" value="ECO:0007669"/>
    <property type="project" value="Ensembl"/>
</dbReference>
<dbReference type="GO" id="GO:0140694">
    <property type="term" value="P:membraneless organelle assembly"/>
    <property type="evidence" value="ECO:0007669"/>
    <property type="project" value="Ensembl"/>
</dbReference>
<dbReference type="GO" id="GO:0035267">
    <property type="term" value="C:NuA4 histone acetyltransferase complex"/>
    <property type="evidence" value="ECO:0007669"/>
    <property type="project" value="TreeGrafter"/>
</dbReference>
<dbReference type="GO" id="GO:1903108">
    <property type="term" value="P:regulation of mitochondrial transcription"/>
    <property type="evidence" value="ECO:0007669"/>
    <property type="project" value="Ensembl"/>
</dbReference>
<evidence type="ECO:0000256" key="7">
    <source>
        <dbReference type="ARBA" id="ARBA00047787"/>
    </source>
</evidence>
<dbReference type="GO" id="GO:0072487">
    <property type="term" value="C:MSL complex"/>
    <property type="evidence" value="ECO:0007669"/>
    <property type="project" value="Ensembl"/>
</dbReference>
<keyword evidence="3" id="KW-0863">Zinc-finger</keyword>
<dbReference type="InterPro" id="IPR002717">
    <property type="entry name" value="HAT_MYST-type"/>
</dbReference>
<dbReference type="FunFam" id="2.30.30.140:FF:000039">
    <property type="entry name" value="Histone acetyltransferase"/>
    <property type="match status" value="1"/>
</dbReference>
<evidence type="ECO:0000256" key="1">
    <source>
        <dbReference type="ARBA" id="ARBA00004123"/>
    </source>
</evidence>
<dbReference type="EC" id="2.3.1.48" evidence="10"/>
<dbReference type="GO" id="GO:0008270">
    <property type="term" value="F:zinc ion binding"/>
    <property type="evidence" value="ECO:0007669"/>
    <property type="project" value="UniProtKB-KW"/>
</dbReference>
<dbReference type="GO" id="GO:0061629">
    <property type="term" value="F:RNA polymerase II-specific DNA-binding transcription factor binding"/>
    <property type="evidence" value="ECO:0007669"/>
    <property type="project" value="Ensembl"/>
</dbReference>
<dbReference type="PROSITE" id="PS51726">
    <property type="entry name" value="MYST_HAT"/>
    <property type="match status" value="1"/>
</dbReference>
<evidence type="ECO:0000256" key="3">
    <source>
        <dbReference type="ARBA" id="ARBA00022771"/>
    </source>
</evidence>
<keyword evidence="5" id="KW-0805">Transcription regulation</keyword>
<dbReference type="GeneTree" id="ENSGT00940000159512"/>
<dbReference type="GO" id="GO:0032481">
    <property type="term" value="P:positive regulation of type I interferon production"/>
    <property type="evidence" value="ECO:0007669"/>
    <property type="project" value="Ensembl"/>
</dbReference>
<dbReference type="GO" id="GO:0045892">
    <property type="term" value="P:negative regulation of DNA-templated transcription"/>
    <property type="evidence" value="ECO:0007669"/>
    <property type="project" value="Ensembl"/>
</dbReference>
<dbReference type="GO" id="GO:0022008">
    <property type="term" value="P:neurogenesis"/>
    <property type="evidence" value="ECO:0007669"/>
    <property type="project" value="Ensembl"/>
</dbReference>
<dbReference type="GO" id="GO:0043995">
    <property type="term" value="F:histone H4K5 acetyltransferase activity"/>
    <property type="evidence" value="ECO:0007669"/>
    <property type="project" value="Ensembl"/>
</dbReference>
<dbReference type="Proteomes" id="UP000694392">
    <property type="component" value="Unplaced"/>
</dbReference>
<comment type="subcellular location">
    <subcellularLocation>
        <location evidence="1 10">Nucleus</location>
    </subcellularLocation>
</comment>
<reference evidence="13" key="2">
    <citation type="submission" date="2025-09" db="UniProtKB">
        <authorList>
            <consortium name="Ensembl"/>
        </authorList>
    </citation>
    <scope>IDENTIFICATION</scope>
</reference>
<dbReference type="InterPro" id="IPR000953">
    <property type="entry name" value="Chromo/chromo_shadow_dom"/>
</dbReference>
<evidence type="ECO:0000256" key="10">
    <source>
        <dbReference type="RuleBase" id="RU361211"/>
    </source>
</evidence>
<dbReference type="GO" id="GO:0044545">
    <property type="term" value="C:NSL complex"/>
    <property type="evidence" value="ECO:0007669"/>
    <property type="project" value="Ensembl"/>
</dbReference>
<dbReference type="GO" id="GO:0003713">
    <property type="term" value="F:transcription coactivator activity"/>
    <property type="evidence" value="ECO:0007669"/>
    <property type="project" value="Ensembl"/>
</dbReference>
<evidence type="ECO:0000256" key="8">
    <source>
        <dbReference type="ARBA" id="ARBA00048940"/>
    </source>
</evidence>
<evidence type="ECO:0000256" key="11">
    <source>
        <dbReference type="SAM" id="MobiDB-lite"/>
    </source>
</evidence>
<dbReference type="AlphaFoldDB" id="A0A8D0L2H3"/>
<accession>A0A8D0L2H3</accession>
<dbReference type="GO" id="GO:0046972">
    <property type="term" value="F:histone H4K16 acetyltransferase activity"/>
    <property type="evidence" value="ECO:0007669"/>
    <property type="project" value="Ensembl"/>
</dbReference>
<dbReference type="PANTHER" id="PTHR10615">
    <property type="entry name" value="HISTONE ACETYLTRANSFERASE"/>
    <property type="match status" value="1"/>
</dbReference>
<dbReference type="SUPFAM" id="SSF55729">
    <property type="entry name" value="Acyl-CoA N-acyltransferases (Nat)"/>
    <property type="match status" value="1"/>
</dbReference>
<comment type="catalytic activity">
    <reaction evidence="8">
        <text>L-lysyl-[histone] + acetyl-CoA = N(6)-acetyl-L-lysyl-[histone] + CoA + H(+)</text>
        <dbReference type="Rhea" id="RHEA:21992"/>
        <dbReference type="Rhea" id="RHEA-COMP:9845"/>
        <dbReference type="Rhea" id="RHEA-COMP:11338"/>
        <dbReference type="ChEBI" id="CHEBI:15378"/>
        <dbReference type="ChEBI" id="CHEBI:29969"/>
        <dbReference type="ChEBI" id="CHEBI:57287"/>
        <dbReference type="ChEBI" id="CHEBI:57288"/>
        <dbReference type="ChEBI" id="CHEBI:61930"/>
        <dbReference type="EC" id="2.3.1.48"/>
    </reaction>
    <physiologicalReaction direction="left-to-right" evidence="8">
        <dbReference type="Rhea" id="RHEA:21993"/>
    </physiologicalReaction>
</comment>
<feature type="domain" description="MYST-type HAT" evidence="12">
    <location>
        <begin position="80"/>
        <end position="380"/>
    </location>
</feature>
<dbReference type="OMA" id="CGPNDYE"/>
<evidence type="ECO:0000256" key="5">
    <source>
        <dbReference type="ARBA" id="ARBA00023015"/>
    </source>
</evidence>
<evidence type="ECO:0000313" key="13">
    <source>
        <dbReference type="Ensembl" id="ENSSPUP00000003854.1"/>
    </source>
</evidence>
<dbReference type="Pfam" id="PF11717">
    <property type="entry name" value="Tudor-knot"/>
    <property type="match status" value="1"/>
</dbReference>
<dbReference type="GO" id="GO:0001837">
    <property type="term" value="P:epithelial to mesenchymal transition"/>
    <property type="evidence" value="ECO:0007669"/>
    <property type="project" value="Ensembl"/>
</dbReference>
<dbReference type="Gene3D" id="3.40.630.30">
    <property type="match status" value="2"/>
</dbReference>
<keyword evidence="3" id="KW-0479">Metal-binding</keyword>
<organism evidence="13 14">
    <name type="scientific">Sphenodon punctatus</name>
    <name type="common">Tuatara</name>
    <name type="synonym">Hatteria punctata</name>
    <dbReference type="NCBI Taxonomy" id="8508"/>
    <lineage>
        <taxon>Eukaryota</taxon>
        <taxon>Metazoa</taxon>
        <taxon>Chordata</taxon>
        <taxon>Craniata</taxon>
        <taxon>Vertebrata</taxon>
        <taxon>Euteleostomi</taxon>
        <taxon>Lepidosauria</taxon>
        <taxon>Sphenodontia</taxon>
        <taxon>Sphenodontidae</taxon>
        <taxon>Sphenodon</taxon>
    </lineage>
</organism>
<dbReference type="Ensembl" id="ENSSPUT00000004094.1">
    <property type="protein sequence ID" value="ENSSPUP00000003854.1"/>
    <property type="gene ID" value="ENSSPUG00000002938.1"/>
</dbReference>
<comment type="similarity">
    <text evidence="10">Belongs to the MYST (SAS/MOZ) family.</text>
</comment>
<dbReference type="Pfam" id="PF01853">
    <property type="entry name" value="MOZ_SAS"/>
    <property type="match status" value="1"/>
</dbReference>
<dbReference type="GO" id="GO:0061920">
    <property type="term" value="F:protein propionyltransferase activity"/>
    <property type="evidence" value="ECO:0007669"/>
    <property type="project" value="Ensembl"/>
</dbReference>
<dbReference type="GO" id="GO:0050684">
    <property type="term" value="P:regulation of mRNA processing"/>
    <property type="evidence" value="ECO:0007669"/>
    <property type="project" value="Ensembl"/>
</dbReference>
<evidence type="ECO:0000256" key="4">
    <source>
        <dbReference type="ARBA" id="ARBA00022833"/>
    </source>
</evidence>
<dbReference type="InterPro" id="IPR025995">
    <property type="entry name" value="Tudor-knot"/>
</dbReference>
<dbReference type="CDD" id="cd18984">
    <property type="entry name" value="CBD_MOF_like"/>
    <property type="match status" value="1"/>
</dbReference>
<evidence type="ECO:0000259" key="12">
    <source>
        <dbReference type="PROSITE" id="PS51726"/>
    </source>
</evidence>
<dbReference type="GO" id="GO:0010718">
    <property type="term" value="P:positive regulation of epithelial to mesenchymal transition"/>
    <property type="evidence" value="ECO:0007669"/>
    <property type="project" value="Ensembl"/>
</dbReference>
<keyword evidence="4" id="KW-0862">Zinc</keyword>
<keyword evidence="10" id="KW-0539">Nucleus</keyword>
<dbReference type="GO" id="GO:0071339">
    <property type="term" value="C:MLL1 complex"/>
    <property type="evidence" value="ECO:0007669"/>
    <property type="project" value="Ensembl"/>
</dbReference>
<keyword evidence="2" id="KW-0808">Transferase</keyword>
<dbReference type="SUPFAM" id="SSF54160">
    <property type="entry name" value="Chromo domain-like"/>
    <property type="match status" value="1"/>
</dbReference>
<gene>
    <name evidence="13" type="primary">KAT8</name>
</gene>
<dbReference type="PANTHER" id="PTHR10615:SF82">
    <property type="entry name" value="HISTONE ACETYLTRANSFERASE KAT8"/>
    <property type="match status" value="1"/>
</dbReference>
<dbReference type="GO" id="GO:0010719">
    <property type="term" value="P:negative regulation of epithelial to mesenchymal transition"/>
    <property type="evidence" value="ECO:0007669"/>
    <property type="project" value="Ensembl"/>
</dbReference>
<dbReference type="InterPro" id="IPR050603">
    <property type="entry name" value="MYST_HAT"/>
</dbReference>
<proteinExistence type="inferred from homology"/>